<keyword evidence="2" id="KW-1003">Cell membrane</keyword>
<dbReference type="Proteomes" id="UP000184609">
    <property type="component" value="Unassembled WGS sequence"/>
</dbReference>
<dbReference type="GO" id="GO:0005886">
    <property type="term" value="C:plasma membrane"/>
    <property type="evidence" value="ECO:0007669"/>
    <property type="project" value="UniProtKB-SubCell"/>
</dbReference>
<comment type="subcellular location">
    <subcellularLocation>
        <location evidence="1">Cell membrane</location>
    </subcellularLocation>
</comment>
<dbReference type="AlphaFoldDB" id="A0A1M7Z4T5"/>
<gene>
    <name evidence="4" type="ORF">SAMN04488108_0428</name>
</gene>
<organism evidence="4 5">
    <name type="scientific">Algoriphagus zhangzhouensis</name>
    <dbReference type="NCBI Taxonomy" id="1073327"/>
    <lineage>
        <taxon>Bacteria</taxon>
        <taxon>Pseudomonadati</taxon>
        <taxon>Bacteroidota</taxon>
        <taxon>Cytophagia</taxon>
        <taxon>Cytophagales</taxon>
        <taxon>Cyclobacteriaceae</taxon>
        <taxon>Algoriphagus</taxon>
    </lineage>
</organism>
<evidence type="ECO:0000313" key="4">
    <source>
        <dbReference type="EMBL" id="SHO59885.1"/>
    </source>
</evidence>
<keyword evidence="3" id="KW-0472">Membrane</keyword>
<dbReference type="EMBL" id="FRXN01000001">
    <property type="protein sequence ID" value="SHO59885.1"/>
    <property type="molecule type" value="Genomic_DNA"/>
</dbReference>
<dbReference type="SUPFAM" id="SSF63829">
    <property type="entry name" value="Calcium-dependent phosphotriesterase"/>
    <property type="match status" value="1"/>
</dbReference>
<name>A0A1M7Z4T5_9BACT</name>
<evidence type="ECO:0000313" key="5">
    <source>
        <dbReference type="Proteomes" id="UP000184609"/>
    </source>
</evidence>
<dbReference type="Pfam" id="PF06977">
    <property type="entry name" value="SdiA-regulated"/>
    <property type="match status" value="1"/>
</dbReference>
<dbReference type="OrthoDB" id="5292493at2"/>
<sequence>MFTPVHQKLSNFLPLFLLLICQCTAQKKDLEPIPFPSAYSLEQMEKVNLSDELEEISGLEWIDSETLWAIEDESSIIYQLDPMSGKRKKKFKFAKNKDIEDILYIDGTAWVLRSNGNLYEVENPFSEYSQTTIHEFPIHDKRDFESLIKPEGKDAIWIFCKVCSWDENASQASVYEFDLLSKTFKEDAVIQIKNESLTELVSKEDAQKVKIQPSAIAFHPIEKKYYLLSSSDHWLMKLDENFNPVEFFHLPRDIFKQPEGISFADDGTLFISNEARNGKPNFLIFPFNP</sequence>
<dbReference type="STRING" id="1073327.SAMN04488108_0428"/>
<protein>
    <submittedName>
        <fullName evidence="4">SdiA-regulated</fullName>
    </submittedName>
</protein>
<evidence type="ECO:0000256" key="2">
    <source>
        <dbReference type="ARBA" id="ARBA00022475"/>
    </source>
</evidence>
<proteinExistence type="predicted"/>
<accession>A0A1M7Z4T5</accession>
<keyword evidence="5" id="KW-1185">Reference proteome</keyword>
<evidence type="ECO:0000256" key="1">
    <source>
        <dbReference type="ARBA" id="ARBA00004236"/>
    </source>
</evidence>
<evidence type="ECO:0000256" key="3">
    <source>
        <dbReference type="ARBA" id="ARBA00023136"/>
    </source>
</evidence>
<dbReference type="InterPro" id="IPR009722">
    <property type="entry name" value="YjiK/CarP"/>
</dbReference>
<reference evidence="5" key="1">
    <citation type="submission" date="2016-12" db="EMBL/GenBank/DDBJ databases">
        <authorList>
            <person name="Varghese N."/>
            <person name="Submissions S."/>
        </authorList>
    </citation>
    <scope>NUCLEOTIDE SEQUENCE [LARGE SCALE GENOMIC DNA]</scope>
    <source>
        <strain evidence="5">DSM 25035</strain>
    </source>
</reference>